<accession>A0A841SCX8</accession>
<comment type="caution">
    <text evidence="3">The sequence shown here is derived from an EMBL/GenBank/DDBJ whole genome shotgun (WGS) entry which is preliminary data.</text>
</comment>
<dbReference type="InterPro" id="IPR002938">
    <property type="entry name" value="FAD-bd"/>
</dbReference>
<dbReference type="RefSeq" id="WP_171671781.1">
    <property type="nucleotide sequence ID" value="NZ_BAAAGT010000003.1"/>
</dbReference>
<organism evidence="3 4">
    <name type="scientific">Kribbella sandramycini</name>
    <dbReference type="NCBI Taxonomy" id="60450"/>
    <lineage>
        <taxon>Bacteria</taxon>
        <taxon>Bacillati</taxon>
        <taxon>Actinomycetota</taxon>
        <taxon>Actinomycetes</taxon>
        <taxon>Propionibacteriales</taxon>
        <taxon>Kribbellaceae</taxon>
        <taxon>Kribbella</taxon>
    </lineage>
</organism>
<dbReference type="InterPro" id="IPR036188">
    <property type="entry name" value="FAD/NAD-bd_sf"/>
</dbReference>
<feature type="transmembrane region" description="Helical" evidence="1">
    <location>
        <begin position="12"/>
        <end position="32"/>
    </location>
</feature>
<dbReference type="EMBL" id="JACHKF010000001">
    <property type="protein sequence ID" value="MBB6567534.1"/>
    <property type="molecule type" value="Genomic_DNA"/>
</dbReference>
<dbReference type="PANTHER" id="PTHR46865:SF8">
    <property type="entry name" value="POSSIBLE OXIDOREDUCTASE"/>
    <property type="match status" value="1"/>
</dbReference>
<keyword evidence="1" id="KW-0812">Transmembrane</keyword>
<dbReference type="Pfam" id="PF01494">
    <property type="entry name" value="FAD_binding_3"/>
    <property type="match status" value="1"/>
</dbReference>
<dbReference type="Gene3D" id="3.50.50.60">
    <property type="entry name" value="FAD/NAD(P)-binding domain"/>
    <property type="match status" value="1"/>
</dbReference>
<dbReference type="Proteomes" id="UP000553957">
    <property type="component" value="Unassembled WGS sequence"/>
</dbReference>
<protein>
    <submittedName>
        <fullName evidence="3">2-polyprenyl-6-methoxyphenol hydroxylase-like FAD-dependent oxidoreductase</fullName>
    </submittedName>
</protein>
<gene>
    <name evidence="3" type="ORF">HNR71_003171</name>
</gene>
<dbReference type="InterPro" id="IPR051704">
    <property type="entry name" value="FAD_aromatic-hydroxylase"/>
</dbReference>
<dbReference type="PANTHER" id="PTHR46865">
    <property type="entry name" value="OXIDOREDUCTASE-RELATED"/>
    <property type="match status" value="1"/>
</dbReference>
<evidence type="ECO:0000313" key="3">
    <source>
        <dbReference type="EMBL" id="MBB6567534.1"/>
    </source>
</evidence>
<proteinExistence type="predicted"/>
<evidence type="ECO:0000313" key="4">
    <source>
        <dbReference type="Proteomes" id="UP000553957"/>
    </source>
</evidence>
<sequence>MTTTSERQRRALVVGLGISGTSTALALLRAGWTPVLVEKAPQRRSGGYFVGLFGAGKSAAARLGILDALHDRTAYDGRNYDSDRFGAWRAGLGFRDIPGEPWLMLRGDVERAAFEALPADVEIRYSTVPTNIAQDADGVDVTLANTADGSEVTERFDLVVGADGLRSTVRRLAFGPDERYLHRLNYIIAAFQLPGGLGRLPLHDGLTLLEPDRSLWVFPFADHAPTVLIGYQTDDVDAEFTEPPAVRVRKAFGPEPTGDMLGAALEALEATDELLFDSVEQVHMDQWHNGRVVLVGDSAWCVTLYAGMGASAGLAGADLLGTMIGRYGDVVQALTEWDRQLRPHMGYYQQLGFEQTAIFTPNRKQINLRRILMRAMAMPVSSQVLKFVRTHNRSGRMKDLDIARA</sequence>
<name>A0A841SCX8_9ACTN</name>
<keyword evidence="1" id="KW-0472">Membrane</keyword>
<evidence type="ECO:0000256" key="1">
    <source>
        <dbReference type="SAM" id="Phobius"/>
    </source>
</evidence>
<evidence type="ECO:0000259" key="2">
    <source>
        <dbReference type="Pfam" id="PF01494"/>
    </source>
</evidence>
<reference evidence="3 4" key="1">
    <citation type="submission" date="2020-08" db="EMBL/GenBank/DDBJ databases">
        <title>Sequencing the genomes of 1000 actinobacteria strains.</title>
        <authorList>
            <person name="Klenk H.-P."/>
        </authorList>
    </citation>
    <scope>NUCLEOTIDE SEQUENCE [LARGE SCALE GENOMIC DNA]</scope>
    <source>
        <strain evidence="3 4">DSM 15626</strain>
    </source>
</reference>
<keyword evidence="1" id="KW-1133">Transmembrane helix</keyword>
<dbReference type="GO" id="GO:0071949">
    <property type="term" value="F:FAD binding"/>
    <property type="evidence" value="ECO:0007669"/>
    <property type="project" value="InterPro"/>
</dbReference>
<dbReference type="PRINTS" id="PR00420">
    <property type="entry name" value="RNGMNOXGNASE"/>
</dbReference>
<dbReference type="SUPFAM" id="SSF51905">
    <property type="entry name" value="FAD/NAD(P)-binding domain"/>
    <property type="match status" value="1"/>
</dbReference>
<feature type="domain" description="FAD-binding" evidence="2">
    <location>
        <begin position="11"/>
        <end position="322"/>
    </location>
</feature>
<dbReference type="Gene3D" id="3.30.9.10">
    <property type="entry name" value="D-Amino Acid Oxidase, subunit A, domain 2"/>
    <property type="match status" value="1"/>
</dbReference>
<dbReference type="AlphaFoldDB" id="A0A841SCX8"/>